<accession>A0ABN8P627</accession>
<dbReference type="InterPro" id="IPR011050">
    <property type="entry name" value="Pectin_lyase_fold/virulence"/>
</dbReference>
<reference evidence="1 2" key="1">
    <citation type="submission" date="2022-05" db="EMBL/GenBank/DDBJ databases">
        <authorList>
            <consortium name="Genoscope - CEA"/>
            <person name="William W."/>
        </authorList>
    </citation>
    <scope>NUCLEOTIDE SEQUENCE [LARGE SCALE GENOMIC DNA]</scope>
</reference>
<evidence type="ECO:0000313" key="1">
    <source>
        <dbReference type="EMBL" id="CAH3135134.1"/>
    </source>
</evidence>
<comment type="caution">
    <text evidence="1">The sequence shown here is derived from an EMBL/GenBank/DDBJ whole genome shotgun (WGS) entry which is preliminary data.</text>
</comment>
<keyword evidence="2" id="KW-1185">Reference proteome</keyword>
<dbReference type="Proteomes" id="UP001159405">
    <property type="component" value="Unassembled WGS sequence"/>
</dbReference>
<protein>
    <submittedName>
        <fullName evidence="1">Uncharacterized protein</fullName>
    </submittedName>
</protein>
<sequence length="500" mass="56446">MSIFAILYKGLFTLRISRCVFQGTKGRFNGVSGDKSGKAEVKILYLGYPTNMVFTNSLITDCLFQDLGHEDNSFALSFWSYSNENSIYVAGGFSVQLRQVTINSTYGYAFFGAGPTKIKYTVPDLKLFLDHCILSNNRIGIRMTTTSSLCPPHYRVCPTSSKILSVKHSLFVGGSETRQFGDAIRLLVDTLFSLHRPSDLKCKVTLENVTFQEFHNSVLYVEMQRNVTGLINVTNCKFLNNSYFAYHLDEKPTVNIIFKEEDPPKCLNRTHNSKFLWCNKTQFPVIFENSIFQNNVAITGALNLFNVNATFKNCTFKDNAGSSPGGHIYMKIGYGSLNIINSNFLQSRLKPHSNVEPWRISNDGCFLYSESVGPVIIRNSSFSANINKKFYPILAVTKSSLLYVDATSTIKCPSARWLKMDNNQKTKGFTFTKGGETCWIDVRYVKIFCEECPSGFYSLQRGFISGLNKNKETKCLKCPYGASCKNGKIKAKENFFFFWA</sequence>
<dbReference type="SUPFAM" id="SSF51126">
    <property type="entry name" value="Pectin lyase-like"/>
    <property type="match status" value="2"/>
</dbReference>
<organism evidence="1 2">
    <name type="scientific">Porites lobata</name>
    <dbReference type="NCBI Taxonomy" id="104759"/>
    <lineage>
        <taxon>Eukaryota</taxon>
        <taxon>Metazoa</taxon>
        <taxon>Cnidaria</taxon>
        <taxon>Anthozoa</taxon>
        <taxon>Hexacorallia</taxon>
        <taxon>Scleractinia</taxon>
        <taxon>Fungiina</taxon>
        <taxon>Poritidae</taxon>
        <taxon>Porites</taxon>
    </lineage>
</organism>
<gene>
    <name evidence="1" type="ORF">PLOB_00037773</name>
</gene>
<dbReference type="PANTHER" id="PTHR11319">
    <property type="entry name" value="G PROTEIN-COUPLED RECEPTOR-RELATED"/>
    <property type="match status" value="1"/>
</dbReference>
<dbReference type="PANTHER" id="PTHR11319:SF35">
    <property type="entry name" value="OUTER MEMBRANE PROTEIN PMPC-RELATED"/>
    <property type="match status" value="1"/>
</dbReference>
<name>A0ABN8P627_9CNID</name>
<evidence type="ECO:0000313" key="2">
    <source>
        <dbReference type="Proteomes" id="UP001159405"/>
    </source>
</evidence>
<proteinExistence type="predicted"/>
<dbReference type="EMBL" id="CALNXK010000055">
    <property type="protein sequence ID" value="CAH3135134.1"/>
    <property type="molecule type" value="Genomic_DNA"/>
</dbReference>